<dbReference type="GO" id="GO:0003700">
    <property type="term" value="F:DNA-binding transcription factor activity"/>
    <property type="evidence" value="ECO:0007669"/>
    <property type="project" value="TreeGrafter"/>
</dbReference>
<dbReference type="PANTHER" id="PTHR30055">
    <property type="entry name" value="HTH-TYPE TRANSCRIPTIONAL REGULATOR RUTR"/>
    <property type="match status" value="1"/>
</dbReference>
<sequence>MDEQKNNFSTEPTKSCSDENKNTVTRRRGKILEAAILQAAWDELNNLGYSHLTMEGVAARAKTNKAVLYRRWPNKPTLVISTIQKHIRKPITDAPDTGNLRNDVITLLEEISKPLQAISAETIHGLMVDSSSHIISSIPLIVSKNNEDTLSKFMMTILKNAELRGEVNLEKVSPRIISLPMDLLRYEILTTHEPISNKTVSEIVDDIFIPLIHS</sequence>
<dbReference type="PANTHER" id="PTHR30055:SF148">
    <property type="entry name" value="TETR-FAMILY TRANSCRIPTIONAL REGULATOR"/>
    <property type="match status" value="1"/>
</dbReference>
<dbReference type="Pfam" id="PF00440">
    <property type="entry name" value="TetR_N"/>
    <property type="match status" value="1"/>
</dbReference>
<keyword evidence="3" id="KW-0804">Transcription</keyword>
<dbReference type="GO" id="GO:0000976">
    <property type="term" value="F:transcription cis-regulatory region binding"/>
    <property type="evidence" value="ECO:0007669"/>
    <property type="project" value="TreeGrafter"/>
</dbReference>
<feature type="region of interest" description="Disordered" evidence="5">
    <location>
        <begin position="1"/>
        <end position="22"/>
    </location>
</feature>
<protein>
    <submittedName>
        <fullName evidence="7">TetR family transcriptional regulator</fullName>
    </submittedName>
</protein>
<evidence type="ECO:0000256" key="2">
    <source>
        <dbReference type="ARBA" id="ARBA00023125"/>
    </source>
</evidence>
<dbReference type="Proteomes" id="UP000244910">
    <property type="component" value="Chromosome"/>
</dbReference>
<gene>
    <name evidence="7" type="ORF">B9W14_08725</name>
</gene>
<evidence type="ECO:0000313" key="8">
    <source>
        <dbReference type="Proteomes" id="UP000244910"/>
    </source>
</evidence>
<accession>A0A2U8DPF0</accession>
<dbReference type="EMBL" id="CP020953">
    <property type="protein sequence ID" value="AWI04573.1"/>
    <property type="molecule type" value="Genomic_DNA"/>
</dbReference>
<dbReference type="Pfam" id="PF16859">
    <property type="entry name" value="TetR_C_11"/>
    <property type="match status" value="1"/>
</dbReference>
<evidence type="ECO:0000256" key="5">
    <source>
        <dbReference type="SAM" id="MobiDB-lite"/>
    </source>
</evidence>
<evidence type="ECO:0000256" key="4">
    <source>
        <dbReference type="PROSITE-ProRule" id="PRU00335"/>
    </source>
</evidence>
<dbReference type="RefSeq" id="WP_032078041.1">
    <property type="nucleotide sequence ID" value="NZ_CP020953.1"/>
</dbReference>
<dbReference type="PROSITE" id="PS50977">
    <property type="entry name" value="HTH_TETR_2"/>
    <property type="match status" value="1"/>
</dbReference>
<dbReference type="InterPro" id="IPR001647">
    <property type="entry name" value="HTH_TetR"/>
</dbReference>
<reference evidence="8" key="1">
    <citation type="submission" date="2017-04" db="EMBL/GenBank/DDBJ databases">
        <authorList>
            <person name="Song Y."/>
            <person name="Cho B.-K."/>
        </authorList>
    </citation>
    <scope>NUCLEOTIDE SEQUENCE [LARGE SCALE GENOMIC DNA]</scope>
    <source>
        <strain evidence="8">SL1</strain>
    </source>
</reference>
<dbReference type="InterPro" id="IPR011075">
    <property type="entry name" value="TetR_C"/>
</dbReference>
<dbReference type="Gene3D" id="1.10.10.60">
    <property type="entry name" value="Homeodomain-like"/>
    <property type="match status" value="1"/>
</dbReference>
<dbReference type="InterPro" id="IPR009057">
    <property type="entry name" value="Homeodomain-like_sf"/>
</dbReference>
<dbReference type="AlphaFoldDB" id="A0A2U8DPF0"/>
<dbReference type="SUPFAM" id="SSF46689">
    <property type="entry name" value="Homeodomain-like"/>
    <property type="match status" value="1"/>
</dbReference>
<evidence type="ECO:0000259" key="6">
    <source>
        <dbReference type="PROSITE" id="PS50977"/>
    </source>
</evidence>
<evidence type="ECO:0000256" key="3">
    <source>
        <dbReference type="ARBA" id="ARBA00023163"/>
    </source>
</evidence>
<keyword evidence="2 4" id="KW-0238">DNA-binding</keyword>
<feature type="domain" description="HTH tetR-type" evidence="6">
    <location>
        <begin position="30"/>
        <end position="90"/>
    </location>
</feature>
<dbReference type="InterPro" id="IPR050109">
    <property type="entry name" value="HTH-type_TetR-like_transc_reg"/>
</dbReference>
<proteinExistence type="predicted"/>
<evidence type="ECO:0000313" key="7">
    <source>
        <dbReference type="EMBL" id="AWI04573.1"/>
    </source>
</evidence>
<dbReference type="OrthoDB" id="9796019at2"/>
<organism evidence="7 8">
    <name type="scientific">Clostridium drakei</name>
    <dbReference type="NCBI Taxonomy" id="332101"/>
    <lineage>
        <taxon>Bacteria</taxon>
        <taxon>Bacillati</taxon>
        <taxon>Bacillota</taxon>
        <taxon>Clostridia</taxon>
        <taxon>Eubacteriales</taxon>
        <taxon>Clostridiaceae</taxon>
        <taxon>Clostridium</taxon>
    </lineage>
</organism>
<name>A0A2U8DPF0_9CLOT</name>
<feature type="DNA-binding region" description="H-T-H motif" evidence="4">
    <location>
        <begin position="53"/>
        <end position="72"/>
    </location>
</feature>
<keyword evidence="8" id="KW-1185">Reference proteome</keyword>
<dbReference type="KEGG" id="cdrk:B9W14_08725"/>
<keyword evidence="1" id="KW-0805">Transcription regulation</keyword>
<evidence type="ECO:0000256" key="1">
    <source>
        <dbReference type="ARBA" id="ARBA00023015"/>
    </source>
</evidence>
<feature type="compositionally biased region" description="Polar residues" evidence="5">
    <location>
        <begin position="1"/>
        <end position="15"/>
    </location>
</feature>
<dbReference type="Gene3D" id="1.10.357.10">
    <property type="entry name" value="Tetracycline Repressor, domain 2"/>
    <property type="match status" value="1"/>
</dbReference>